<organism evidence="10 11">
    <name type="scientific">Desulfatibacillum alkenivorans DSM 16219</name>
    <dbReference type="NCBI Taxonomy" id="1121393"/>
    <lineage>
        <taxon>Bacteria</taxon>
        <taxon>Pseudomonadati</taxon>
        <taxon>Thermodesulfobacteriota</taxon>
        <taxon>Desulfobacteria</taxon>
        <taxon>Desulfobacterales</taxon>
        <taxon>Desulfatibacillaceae</taxon>
        <taxon>Desulfatibacillum</taxon>
    </lineage>
</organism>
<reference evidence="11" key="1">
    <citation type="submission" date="2016-11" db="EMBL/GenBank/DDBJ databases">
        <authorList>
            <person name="Varghese N."/>
            <person name="Submissions S."/>
        </authorList>
    </citation>
    <scope>NUCLEOTIDE SEQUENCE [LARGE SCALE GENOMIC DNA]</scope>
    <source>
        <strain evidence="11">DSM 16219</strain>
    </source>
</reference>
<evidence type="ECO:0000256" key="6">
    <source>
        <dbReference type="ARBA" id="ARBA00022989"/>
    </source>
</evidence>
<keyword evidence="10" id="KW-0969">Cilium</keyword>
<dbReference type="PIRSF" id="PIRSF004669">
    <property type="entry name" value="FliQ"/>
    <property type="match status" value="1"/>
</dbReference>
<evidence type="ECO:0000256" key="9">
    <source>
        <dbReference type="RuleBase" id="RU364090"/>
    </source>
</evidence>
<dbReference type="PANTHER" id="PTHR34040:SF2">
    <property type="entry name" value="FLAGELLAR BIOSYNTHETIC PROTEIN FLIQ"/>
    <property type="match status" value="1"/>
</dbReference>
<dbReference type="PRINTS" id="PR00952">
    <property type="entry name" value="TYPE3IMQPROT"/>
</dbReference>
<dbReference type="Proteomes" id="UP000183994">
    <property type="component" value="Unassembled WGS sequence"/>
</dbReference>
<dbReference type="PANTHER" id="PTHR34040">
    <property type="entry name" value="FLAGELLAR BIOSYNTHETIC PROTEIN FLIQ"/>
    <property type="match status" value="1"/>
</dbReference>
<dbReference type="AlphaFoldDB" id="A0A1M6HJ04"/>
<keyword evidence="7 9" id="KW-0472">Membrane</keyword>
<evidence type="ECO:0000256" key="2">
    <source>
        <dbReference type="ARBA" id="ARBA00006156"/>
    </source>
</evidence>
<dbReference type="NCBIfam" id="TIGR01402">
    <property type="entry name" value="fliQ"/>
    <property type="match status" value="1"/>
</dbReference>
<keyword evidence="8 9" id="KW-0975">Bacterial flagellum</keyword>
<evidence type="ECO:0000256" key="3">
    <source>
        <dbReference type="ARBA" id="ARBA00021718"/>
    </source>
</evidence>
<dbReference type="Pfam" id="PF01313">
    <property type="entry name" value="Bac_export_3"/>
    <property type="match status" value="1"/>
</dbReference>
<sequence>MTPEFVISFGHEAIKVTLLVSLPLLLLGLVVGLAVSIFQATTQIQEITLTFVPKIVVVLLGAIFFGPWMLEKLMVFTHMCISQIPNFVR</sequence>
<dbReference type="EMBL" id="FQZU01000005">
    <property type="protein sequence ID" value="SHJ22144.1"/>
    <property type="molecule type" value="Genomic_DNA"/>
</dbReference>
<feature type="transmembrane region" description="Helical" evidence="9">
    <location>
        <begin position="51"/>
        <end position="70"/>
    </location>
</feature>
<gene>
    <name evidence="9" type="primary">fliQ</name>
    <name evidence="10" type="ORF">SAMN02745216_01236</name>
</gene>
<keyword evidence="6 9" id="KW-1133">Transmembrane helix</keyword>
<evidence type="ECO:0000313" key="10">
    <source>
        <dbReference type="EMBL" id="SHJ22144.1"/>
    </source>
</evidence>
<comment type="subcellular location">
    <subcellularLocation>
        <location evidence="1 9">Cell membrane</location>
        <topology evidence="1">Multi-pass membrane protein</topology>
    </subcellularLocation>
    <subcellularLocation>
        <location evidence="9">Bacterial flagellum basal body</location>
    </subcellularLocation>
</comment>
<evidence type="ECO:0000256" key="5">
    <source>
        <dbReference type="ARBA" id="ARBA00022692"/>
    </source>
</evidence>
<comment type="similarity">
    <text evidence="2 9">Belongs to the FliQ/MopD/SpaQ family.</text>
</comment>
<evidence type="ECO:0000256" key="7">
    <source>
        <dbReference type="ARBA" id="ARBA00023136"/>
    </source>
</evidence>
<feature type="transmembrane region" description="Helical" evidence="9">
    <location>
        <begin position="20"/>
        <end position="39"/>
    </location>
</feature>
<dbReference type="STRING" id="1121393.SAMN02745216_01236"/>
<evidence type="ECO:0000256" key="8">
    <source>
        <dbReference type="ARBA" id="ARBA00023143"/>
    </source>
</evidence>
<dbReference type="OrthoDB" id="9806440at2"/>
<keyword evidence="4 9" id="KW-1003">Cell membrane</keyword>
<keyword evidence="10" id="KW-0966">Cell projection</keyword>
<dbReference type="GO" id="GO:0009306">
    <property type="term" value="P:protein secretion"/>
    <property type="evidence" value="ECO:0007669"/>
    <property type="project" value="InterPro"/>
</dbReference>
<evidence type="ECO:0000313" key="11">
    <source>
        <dbReference type="Proteomes" id="UP000183994"/>
    </source>
</evidence>
<dbReference type="InterPro" id="IPR006305">
    <property type="entry name" value="FliQ"/>
</dbReference>
<name>A0A1M6HJ04_9BACT</name>
<keyword evidence="5 9" id="KW-0812">Transmembrane</keyword>
<accession>A0A1M6HJ04</accession>
<proteinExistence type="inferred from homology"/>
<dbReference type="InterPro" id="IPR002191">
    <property type="entry name" value="Bac_export_3"/>
</dbReference>
<dbReference type="RefSeq" id="WP_073474035.1">
    <property type="nucleotide sequence ID" value="NZ_FQZU01000005.1"/>
</dbReference>
<evidence type="ECO:0000256" key="1">
    <source>
        <dbReference type="ARBA" id="ARBA00004651"/>
    </source>
</evidence>
<keyword evidence="11" id="KW-1185">Reference proteome</keyword>
<dbReference type="GO" id="GO:0044780">
    <property type="term" value="P:bacterial-type flagellum assembly"/>
    <property type="evidence" value="ECO:0007669"/>
    <property type="project" value="InterPro"/>
</dbReference>
<keyword evidence="10" id="KW-0282">Flagellum</keyword>
<evidence type="ECO:0000256" key="4">
    <source>
        <dbReference type="ARBA" id="ARBA00022475"/>
    </source>
</evidence>
<dbReference type="GO" id="GO:0009425">
    <property type="term" value="C:bacterial-type flagellum basal body"/>
    <property type="evidence" value="ECO:0007669"/>
    <property type="project" value="UniProtKB-SubCell"/>
</dbReference>
<dbReference type="GO" id="GO:0005886">
    <property type="term" value="C:plasma membrane"/>
    <property type="evidence" value="ECO:0007669"/>
    <property type="project" value="UniProtKB-SubCell"/>
</dbReference>
<comment type="function">
    <text evidence="9">Role in flagellar biosynthesis.</text>
</comment>
<protein>
    <recommendedName>
        <fullName evidence="3 9">Flagellar biosynthetic protein FliQ</fullName>
    </recommendedName>
</protein>